<dbReference type="GO" id="GO:0003677">
    <property type="term" value="F:DNA binding"/>
    <property type="evidence" value="ECO:0007669"/>
    <property type="project" value="InterPro"/>
</dbReference>
<reference evidence="2 3" key="1">
    <citation type="submission" date="2018-08" db="EMBL/GenBank/DDBJ databases">
        <title>Genomic Encyclopedia of Archaeal and Bacterial Type Strains, Phase II (KMG-II): from individual species to whole genera.</title>
        <authorList>
            <person name="Goeker M."/>
        </authorList>
    </citation>
    <scope>NUCLEOTIDE SEQUENCE [LARGE SCALE GENOMIC DNA]</scope>
    <source>
        <strain evidence="2 3">DSM 15986</strain>
    </source>
</reference>
<dbReference type="InterPro" id="IPR047952">
    <property type="entry name" value="Transpos_IS4"/>
</dbReference>
<dbReference type="AlphaFoldDB" id="A0A3E0DS72"/>
<name>A0A3E0DS72_9BACT</name>
<comment type="caution">
    <text evidence="2">The sequence shown here is derived from an EMBL/GenBank/DDBJ whole genome shotgun (WGS) entry which is preliminary data.</text>
</comment>
<evidence type="ECO:0000259" key="1">
    <source>
        <dbReference type="Pfam" id="PF01609"/>
    </source>
</evidence>
<protein>
    <submittedName>
        <fullName evidence="2">DDE family transposase</fullName>
    </submittedName>
</protein>
<dbReference type="PANTHER" id="PTHR37529">
    <property type="entry name" value="TRANSPOSASE INSG FOR INSERTION SEQUENCE ELEMENT IS4-RELATED"/>
    <property type="match status" value="1"/>
</dbReference>
<dbReference type="Pfam" id="PF01609">
    <property type="entry name" value="DDE_Tnp_1"/>
    <property type="match status" value="1"/>
</dbReference>
<dbReference type="EMBL" id="QUNF01000013">
    <property type="protein sequence ID" value="REG85346.1"/>
    <property type="molecule type" value="Genomic_DNA"/>
</dbReference>
<feature type="domain" description="Transposase IS4-like" evidence="1">
    <location>
        <begin position="109"/>
        <end position="330"/>
    </location>
</feature>
<dbReference type="OrthoDB" id="829343at2"/>
<dbReference type="PANTHER" id="PTHR37529:SF1">
    <property type="entry name" value="TRANSPOSASE INSG FOR INSERTION SEQUENCE ELEMENT IS4-RELATED"/>
    <property type="match status" value="1"/>
</dbReference>
<keyword evidence="3" id="KW-1185">Reference proteome</keyword>
<dbReference type="RefSeq" id="WP_116116514.1">
    <property type="nucleotide sequence ID" value="NZ_QUNF01000013.1"/>
</dbReference>
<dbReference type="SUPFAM" id="SSF53098">
    <property type="entry name" value="Ribonuclease H-like"/>
    <property type="match status" value="1"/>
</dbReference>
<sequence>MVLTSVQQDKTLKNSVDLYYMIHQQHKQQATEALEEQLNQEKVLDQSLDKKAGRPKKYTLQLPKSLEKDISLNTAAYSKARERVPMALAEELFSNSRISEVNNSYSHWYGYRVLIGDGTYVQMQDTERIREEYEVKYHGQSNEGYPQGLLESISERGTGQVVSFKLSNRHVSELALFYEMIDEVPIGSVLLLDDLYNCYEIIAKCKRKGIEMLMPAKRERSYELIEVLSEGDEIIRIKPPKKRSEWLEPNTFLLRRIVCKSPEGKEYVLHTTILDAKIDKHEFQLLYLTRWDIEISIREIKTIMDVNILRSKTPEMALKELTVSLATYNLIRKIIYASIKDLPFSPKEDFIQKFYTLNKDFLIDKKGRVYNRWSTGRRRTGTPAP</sequence>
<organism evidence="2 3">
    <name type="scientific">Algoriphagus antarcticus</name>
    <dbReference type="NCBI Taxonomy" id="238540"/>
    <lineage>
        <taxon>Bacteria</taxon>
        <taxon>Pseudomonadati</taxon>
        <taxon>Bacteroidota</taxon>
        <taxon>Cytophagia</taxon>
        <taxon>Cytophagales</taxon>
        <taxon>Cyclobacteriaceae</taxon>
        <taxon>Algoriphagus</taxon>
    </lineage>
</organism>
<proteinExistence type="predicted"/>
<dbReference type="Proteomes" id="UP000256405">
    <property type="component" value="Unassembled WGS sequence"/>
</dbReference>
<dbReference type="GO" id="GO:0004803">
    <property type="term" value="F:transposase activity"/>
    <property type="evidence" value="ECO:0007669"/>
    <property type="project" value="InterPro"/>
</dbReference>
<accession>A0A3E0DS72</accession>
<gene>
    <name evidence="2" type="ORF">C8N25_11333</name>
</gene>
<dbReference type="NCBIfam" id="NF033592">
    <property type="entry name" value="transpos_IS4_1"/>
    <property type="match status" value="1"/>
</dbReference>
<evidence type="ECO:0000313" key="2">
    <source>
        <dbReference type="EMBL" id="REG85346.1"/>
    </source>
</evidence>
<evidence type="ECO:0000313" key="3">
    <source>
        <dbReference type="Proteomes" id="UP000256405"/>
    </source>
</evidence>
<dbReference type="InterPro" id="IPR002559">
    <property type="entry name" value="Transposase_11"/>
</dbReference>
<dbReference type="InterPro" id="IPR012337">
    <property type="entry name" value="RNaseH-like_sf"/>
</dbReference>
<dbReference type="GO" id="GO:0006313">
    <property type="term" value="P:DNA transposition"/>
    <property type="evidence" value="ECO:0007669"/>
    <property type="project" value="InterPro"/>
</dbReference>